<gene>
    <name evidence="1" type="ORF">GCM10009119_13290</name>
</gene>
<sequence length="158" mass="18702">MTTKRQTYQEKAEQLAKTIDIAEKVIVGSKSLDEKTRTHFFNWGREIKNMALNPEPQFKKVASLKYLENDFLIYWNEADGEDIEKFWTEVYKNKIDFERKDTIQAVLKRKKIKDIHEYDSVIDNIVVAEQIGRIDKEQVKGLNKMIGEFEQRQTKKGK</sequence>
<accession>A0ABP3YCN3</accession>
<evidence type="ECO:0000313" key="2">
    <source>
        <dbReference type="Proteomes" id="UP001500469"/>
    </source>
</evidence>
<organism evidence="1 2">
    <name type="scientific">Algoriphagus jejuensis</name>
    <dbReference type="NCBI Taxonomy" id="419934"/>
    <lineage>
        <taxon>Bacteria</taxon>
        <taxon>Pseudomonadati</taxon>
        <taxon>Bacteroidota</taxon>
        <taxon>Cytophagia</taxon>
        <taxon>Cytophagales</taxon>
        <taxon>Cyclobacteriaceae</taxon>
        <taxon>Algoriphagus</taxon>
    </lineage>
</organism>
<reference evidence="2" key="1">
    <citation type="journal article" date="2019" name="Int. J. Syst. Evol. Microbiol.">
        <title>The Global Catalogue of Microorganisms (GCM) 10K type strain sequencing project: providing services to taxonomists for standard genome sequencing and annotation.</title>
        <authorList>
            <consortium name="The Broad Institute Genomics Platform"/>
            <consortium name="The Broad Institute Genome Sequencing Center for Infectious Disease"/>
            <person name="Wu L."/>
            <person name="Ma J."/>
        </authorList>
    </citation>
    <scope>NUCLEOTIDE SEQUENCE [LARGE SCALE GENOMIC DNA]</scope>
    <source>
        <strain evidence="2">JCM 16112</strain>
    </source>
</reference>
<proteinExistence type="predicted"/>
<dbReference type="Proteomes" id="UP001500469">
    <property type="component" value="Unassembled WGS sequence"/>
</dbReference>
<name>A0ABP3YCN3_9BACT</name>
<protein>
    <submittedName>
        <fullName evidence="1">Uncharacterized protein</fullName>
    </submittedName>
</protein>
<evidence type="ECO:0000313" key="1">
    <source>
        <dbReference type="EMBL" id="GAA0878361.1"/>
    </source>
</evidence>
<keyword evidence="2" id="KW-1185">Reference proteome</keyword>
<dbReference type="RefSeq" id="WP_343849696.1">
    <property type="nucleotide sequence ID" value="NZ_BAAAFI010000005.1"/>
</dbReference>
<comment type="caution">
    <text evidence="1">The sequence shown here is derived from an EMBL/GenBank/DDBJ whole genome shotgun (WGS) entry which is preliminary data.</text>
</comment>
<dbReference type="EMBL" id="BAAAFI010000005">
    <property type="protein sequence ID" value="GAA0878361.1"/>
    <property type="molecule type" value="Genomic_DNA"/>
</dbReference>